<protein>
    <submittedName>
        <fullName evidence="3">Transporter/permease protein, putative</fullName>
    </submittedName>
</protein>
<dbReference type="SUPFAM" id="SSF103481">
    <property type="entry name" value="Multidrug resistance efflux transporter EmrE"/>
    <property type="match status" value="1"/>
</dbReference>
<reference evidence="3" key="1">
    <citation type="journal article" date="2015" name="PLoS ONE">
        <title>Comprehensive Evaluation of Toxoplasma gondii VEG and Neospora caninum LIV Genomes with Tachyzoite Stage Transcriptome and Proteome Defines Novel Transcript Features.</title>
        <authorList>
            <person name="Ramaprasad A."/>
            <person name="Mourier T."/>
            <person name="Naeem R."/>
            <person name="Malas T.B."/>
            <person name="Moussa E."/>
            <person name="Panigrahi A."/>
            <person name="Vermont S.J."/>
            <person name="Otto T.D."/>
            <person name="Wastling J."/>
            <person name="Pain A."/>
        </authorList>
    </citation>
    <scope>NUCLEOTIDE SEQUENCE</scope>
    <source>
        <strain evidence="3">Liverpool</strain>
    </source>
</reference>
<dbReference type="PANTHER" id="PTHR13146:SF1">
    <property type="entry name" value="SUGAR PHOSPHATE TRANSPORTER DOMAIN-CONTAINING PROTEIN"/>
    <property type="match status" value="1"/>
</dbReference>
<keyword evidence="2" id="KW-1133">Transmembrane helix</keyword>
<name>A0A0F7UGN5_NEOCL</name>
<feature type="transmembrane region" description="Helical" evidence="2">
    <location>
        <begin position="300"/>
        <end position="318"/>
    </location>
</feature>
<feature type="transmembrane region" description="Helical" evidence="2">
    <location>
        <begin position="194"/>
        <end position="218"/>
    </location>
</feature>
<keyword evidence="2" id="KW-0812">Transmembrane</keyword>
<feature type="transmembrane region" description="Helical" evidence="2">
    <location>
        <begin position="133"/>
        <end position="150"/>
    </location>
</feature>
<feature type="transmembrane region" description="Helical" evidence="2">
    <location>
        <begin position="162"/>
        <end position="182"/>
    </location>
</feature>
<feature type="compositionally biased region" description="Basic and acidic residues" evidence="1">
    <location>
        <begin position="346"/>
        <end position="355"/>
    </location>
</feature>
<feature type="transmembrane region" description="Helical" evidence="2">
    <location>
        <begin position="238"/>
        <end position="259"/>
    </location>
</feature>
<keyword evidence="2" id="KW-0472">Membrane</keyword>
<feature type="transmembrane region" description="Helical" evidence="2">
    <location>
        <begin position="100"/>
        <end position="126"/>
    </location>
</feature>
<evidence type="ECO:0000256" key="1">
    <source>
        <dbReference type="SAM" id="MobiDB-lite"/>
    </source>
</evidence>
<feature type="region of interest" description="Disordered" evidence="1">
    <location>
        <begin position="323"/>
        <end position="355"/>
    </location>
</feature>
<dbReference type="GO" id="GO:0016020">
    <property type="term" value="C:membrane"/>
    <property type="evidence" value="ECO:0007669"/>
    <property type="project" value="TreeGrafter"/>
</dbReference>
<feature type="transmembrane region" description="Helical" evidence="2">
    <location>
        <begin position="12"/>
        <end position="33"/>
    </location>
</feature>
<evidence type="ECO:0000256" key="2">
    <source>
        <dbReference type="SAM" id="Phobius"/>
    </source>
</evidence>
<dbReference type="EMBL" id="LN714484">
    <property type="protein sequence ID" value="CEL68156.1"/>
    <property type="molecule type" value="Genomic_DNA"/>
</dbReference>
<evidence type="ECO:0000313" key="3">
    <source>
        <dbReference type="EMBL" id="CEL68156.1"/>
    </source>
</evidence>
<dbReference type="Gene3D" id="1.10.3730.20">
    <property type="match status" value="1"/>
</dbReference>
<organism evidence="3">
    <name type="scientific">Neospora caninum (strain Liverpool)</name>
    <dbReference type="NCBI Taxonomy" id="572307"/>
    <lineage>
        <taxon>Eukaryota</taxon>
        <taxon>Sar</taxon>
        <taxon>Alveolata</taxon>
        <taxon>Apicomplexa</taxon>
        <taxon>Conoidasida</taxon>
        <taxon>Coccidia</taxon>
        <taxon>Eucoccidiorida</taxon>
        <taxon>Eimeriorina</taxon>
        <taxon>Sarcocystidae</taxon>
        <taxon>Neospora</taxon>
    </lineage>
</organism>
<proteinExistence type="predicted"/>
<gene>
    <name evidence="3" type="ORF">BN1204_039290</name>
</gene>
<dbReference type="AlphaFoldDB" id="A0A0F7UGN5"/>
<accession>A0A0F7UGN5</accession>
<feature type="transmembrane region" description="Helical" evidence="2">
    <location>
        <begin position="271"/>
        <end position="288"/>
    </location>
</feature>
<sequence>MGRAGRDFLGAVLTRQHAIEIAVVVLFLAAYSVQPLLVDVIKFNGGAHPSTFAILIPHYYSMVLVGALPTKQKLAECNWRRGIVLSSLDMINQLLKKAGLLYAGAAVYIIVDSSSIVWTAIWSLVLLRRKLKVCHWIGIALITLGISLKACQLNFTFRDEEFLGVTLILLAAILMGLTFVLNEKFMQGADRIEGPNLVCMMGVCSAVPITLWTLFWTVPRFGELVVDPIRERDGSFKVVGYCFFWLFVSCWMHSGTLWFLMTHFGAVSTGILKGLKVALVFLLSHWLFCDIQPNQCLNVWTGSSALICVVGVTVYSLAKVSWTGKSKDKPSSEESSEAAQSSIEDGEAKAKNERQ</sequence>
<dbReference type="InterPro" id="IPR037185">
    <property type="entry name" value="EmrE-like"/>
</dbReference>
<dbReference type="PANTHER" id="PTHR13146">
    <property type="match status" value="1"/>
</dbReference>